<keyword evidence="12 16" id="KW-0249">Electron transport</keyword>
<feature type="binding site" evidence="17">
    <location>
        <position position="83"/>
    </location>
    <ligand>
        <name>a ubiquinone</name>
        <dbReference type="ChEBI" id="CHEBI:16389"/>
    </ligand>
</feature>
<sequence>MVTNQAGIKRNGIQDYVTLRATALIILAFTLYMTYVFVCHSFSSYEEWKAVFSSVYMKAFTFAALVSILMHVRIGMWQVLTDYVKPPRLRMILQYVLNLIAFSYVAVGLFVLWGV</sequence>
<dbReference type="Gene3D" id="1.20.1300.10">
    <property type="entry name" value="Fumarate reductase/succinate dehydrogenase, transmembrane subunit"/>
    <property type="match status" value="1"/>
</dbReference>
<evidence type="ECO:0000256" key="19">
    <source>
        <dbReference type="SAM" id="Phobius"/>
    </source>
</evidence>
<reference evidence="20" key="2">
    <citation type="submission" date="2023-01" db="EMBL/GenBank/DDBJ databases">
        <title>Draft genome sequence of Agaribacter marinus strain NBRC 110023.</title>
        <authorList>
            <person name="Sun Q."/>
            <person name="Mori K."/>
        </authorList>
    </citation>
    <scope>NUCLEOTIDE SEQUENCE</scope>
    <source>
        <strain evidence="20">NBRC 110023</strain>
    </source>
</reference>
<evidence type="ECO:0000256" key="6">
    <source>
        <dbReference type="ARBA" id="ARBA00022475"/>
    </source>
</evidence>
<evidence type="ECO:0000256" key="4">
    <source>
        <dbReference type="ARBA" id="ARBA00019425"/>
    </source>
</evidence>
<organism evidence="20 21">
    <name type="scientific">Agaribacter marinus</name>
    <dbReference type="NCBI Taxonomy" id="1431249"/>
    <lineage>
        <taxon>Bacteria</taxon>
        <taxon>Pseudomonadati</taxon>
        <taxon>Pseudomonadota</taxon>
        <taxon>Gammaproteobacteria</taxon>
        <taxon>Alteromonadales</taxon>
        <taxon>Alteromonadaceae</taxon>
        <taxon>Agaribacter</taxon>
    </lineage>
</organism>
<dbReference type="InterPro" id="IPR014312">
    <property type="entry name" value="Succ_DH_anchor"/>
</dbReference>
<dbReference type="AlphaFoldDB" id="A0AA37SUI1"/>
<dbReference type="GO" id="GO:0046872">
    <property type="term" value="F:metal ion binding"/>
    <property type="evidence" value="ECO:0007669"/>
    <property type="project" value="UniProtKB-KW"/>
</dbReference>
<dbReference type="NCBIfam" id="TIGR02968">
    <property type="entry name" value="succ_dehyd_anc"/>
    <property type="match status" value="1"/>
</dbReference>
<evidence type="ECO:0000256" key="15">
    <source>
        <dbReference type="ARBA" id="ARBA00023136"/>
    </source>
</evidence>
<keyword evidence="14 18" id="KW-0408">Iron</keyword>
<comment type="function">
    <text evidence="1 16">Membrane-anchoring subunit of succinate dehydrogenase (SDH).</text>
</comment>
<dbReference type="Proteomes" id="UP001156601">
    <property type="component" value="Unassembled WGS sequence"/>
</dbReference>
<comment type="cofactor">
    <cofactor evidence="18">
        <name>heme</name>
        <dbReference type="ChEBI" id="CHEBI:30413"/>
    </cofactor>
    <text evidence="18">The heme is bound between the two transmembrane subunits.</text>
</comment>
<keyword evidence="10 19" id="KW-0812">Transmembrane</keyword>
<evidence type="ECO:0000256" key="16">
    <source>
        <dbReference type="PIRNR" id="PIRNR000169"/>
    </source>
</evidence>
<evidence type="ECO:0000313" key="21">
    <source>
        <dbReference type="Proteomes" id="UP001156601"/>
    </source>
</evidence>
<keyword evidence="13 19" id="KW-1133">Transmembrane helix</keyword>
<keyword evidence="11 18" id="KW-0479">Metal-binding</keyword>
<evidence type="ECO:0000256" key="5">
    <source>
        <dbReference type="ARBA" id="ARBA00022448"/>
    </source>
</evidence>
<evidence type="ECO:0000256" key="18">
    <source>
        <dbReference type="PIRSR" id="PIRSR000169-2"/>
    </source>
</evidence>
<dbReference type="GO" id="GO:0005886">
    <property type="term" value="C:plasma membrane"/>
    <property type="evidence" value="ECO:0007669"/>
    <property type="project" value="UniProtKB-SubCell"/>
</dbReference>
<evidence type="ECO:0000313" key="20">
    <source>
        <dbReference type="EMBL" id="GLR69547.1"/>
    </source>
</evidence>
<keyword evidence="9 18" id="KW-0349">Heme</keyword>
<gene>
    <name evidence="20" type="primary">sdhD</name>
    <name evidence="20" type="ORF">GCM10007852_04550</name>
</gene>
<evidence type="ECO:0000256" key="8">
    <source>
        <dbReference type="ARBA" id="ARBA00022532"/>
    </source>
</evidence>
<protein>
    <recommendedName>
        <fullName evidence="4 16">Succinate dehydrogenase hydrophobic membrane anchor subunit</fullName>
    </recommendedName>
</protein>
<dbReference type="InterPro" id="IPR034804">
    <property type="entry name" value="SQR/QFR_C/D"/>
</dbReference>
<dbReference type="GO" id="GO:0017004">
    <property type="term" value="P:cytochrome complex assembly"/>
    <property type="evidence" value="ECO:0007669"/>
    <property type="project" value="TreeGrafter"/>
</dbReference>
<evidence type="ECO:0000256" key="7">
    <source>
        <dbReference type="ARBA" id="ARBA00022519"/>
    </source>
</evidence>
<evidence type="ECO:0000256" key="10">
    <source>
        <dbReference type="ARBA" id="ARBA00022692"/>
    </source>
</evidence>
<reference evidence="20" key="1">
    <citation type="journal article" date="2014" name="Int. J. Syst. Evol. Microbiol.">
        <title>Complete genome sequence of Corynebacterium casei LMG S-19264T (=DSM 44701T), isolated from a smear-ripened cheese.</title>
        <authorList>
            <consortium name="US DOE Joint Genome Institute (JGI-PGF)"/>
            <person name="Walter F."/>
            <person name="Albersmeier A."/>
            <person name="Kalinowski J."/>
            <person name="Ruckert C."/>
        </authorList>
    </citation>
    <scope>NUCLEOTIDE SEQUENCE</scope>
    <source>
        <strain evidence="20">NBRC 110023</strain>
    </source>
</reference>
<dbReference type="PANTHER" id="PTHR38689">
    <property type="entry name" value="SUCCINATE DEHYDROGENASE HYDROPHOBIC MEMBRANE ANCHOR SUBUNIT"/>
    <property type="match status" value="1"/>
</dbReference>
<keyword evidence="21" id="KW-1185">Reference proteome</keyword>
<evidence type="ECO:0000256" key="1">
    <source>
        <dbReference type="ARBA" id="ARBA00004050"/>
    </source>
</evidence>
<evidence type="ECO:0000256" key="14">
    <source>
        <dbReference type="ARBA" id="ARBA00023004"/>
    </source>
</evidence>
<dbReference type="GO" id="GO:0020037">
    <property type="term" value="F:heme binding"/>
    <property type="evidence" value="ECO:0007669"/>
    <property type="project" value="InterPro"/>
</dbReference>
<dbReference type="PANTHER" id="PTHR38689:SF1">
    <property type="entry name" value="SUCCINATE DEHYDROGENASE HYDROPHOBIC MEMBRANE ANCHOR SUBUNIT"/>
    <property type="match status" value="1"/>
</dbReference>
<dbReference type="GO" id="GO:0009055">
    <property type="term" value="F:electron transfer activity"/>
    <property type="evidence" value="ECO:0007669"/>
    <property type="project" value="TreeGrafter"/>
</dbReference>
<feature type="transmembrane region" description="Helical" evidence="19">
    <location>
        <begin position="95"/>
        <end position="113"/>
    </location>
</feature>
<feature type="transmembrane region" description="Helical" evidence="19">
    <location>
        <begin position="55"/>
        <end position="74"/>
    </location>
</feature>
<keyword evidence="5 16" id="KW-0813">Transport</keyword>
<dbReference type="InterPro" id="IPR000701">
    <property type="entry name" value="SuccDH_FuR_B_TM-su"/>
</dbReference>
<evidence type="ECO:0000256" key="17">
    <source>
        <dbReference type="PIRSR" id="PIRSR000169-1"/>
    </source>
</evidence>
<dbReference type="SUPFAM" id="SSF81343">
    <property type="entry name" value="Fumarate reductase respiratory complex transmembrane subunits"/>
    <property type="match status" value="1"/>
</dbReference>
<comment type="pathway">
    <text evidence="3 16">Carbohydrate metabolism; tricarboxylic acid cycle.</text>
</comment>
<comment type="caution">
    <text evidence="20">The sequence shown here is derived from an EMBL/GenBank/DDBJ whole genome shotgun (WGS) entry which is preliminary data.</text>
</comment>
<dbReference type="PIRSF" id="PIRSF000169">
    <property type="entry name" value="SDH_D"/>
    <property type="match status" value="1"/>
</dbReference>
<evidence type="ECO:0000256" key="11">
    <source>
        <dbReference type="ARBA" id="ARBA00022723"/>
    </source>
</evidence>
<feature type="transmembrane region" description="Helical" evidence="19">
    <location>
        <begin position="21"/>
        <end position="43"/>
    </location>
</feature>
<comment type="subcellular location">
    <subcellularLocation>
        <location evidence="2 16">Cell inner membrane</location>
        <topology evidence="2 16">Multi-pass membrane protein</topology>
    </subcellularLocation>
</comment>
<name>A0AA37SUI1_9ALTE</name>
<evidence type="ECO:0000256" key="3">
    <source>
        <dbReference type="ARBA" id="ARBA00005163"/>
    </source>
</evidence>
<evidence type="ECO:0000256" key="13">
    <source>
        <dbReference type="ARBA" id="ARBA00022989"/>
    </source>
</evidence>
<dbReference type="Pfam" id="PF01127">
    <property type="entry name" value="Sdh_cyt"/>
    <property type="match status" value="1"/>
</dbReference>
<dbReference type="EMBL" id="BSOT01000005">
    <property type="protein sequence ID" value="GLR69547.1"/>
    <property type="molecule type" value="Genomic_DNA"/>
</dbReference>
<evidence type="ECO:0000256" key="2">
    <source>
        <dbReference type="ARBA" id="ARBA00004429"/>
    </source>
</evidence>
<dbReference type="RefSeq" id="WP_284215874.1">
    <property type="nucleotide sequence ID" value="NZ_BSOT01000005.1"/>
</dbReference>
<keyword evidence="15 16" id="KW-0472">Membrane</keyword>
<dbReference type="GO" id="GO:0006099">
    <property type="term" value="P:tricarboxylic acid cycle"/>
    <property type="evidence" value="ECO:0007669"/>
    <property type="project" value="UniProtKB-UniRule"/>
</dbReference>
<keyword evidence="6 16" id="KW-1003">Cell membrane</keyword>
<evidence type="ECO:0000256" key="9">
    <source>
        <dbReference type="ARBA" id="ARBA00022617"/>
    </source>
</evidence>
<proteinExistence type="predicted"/>
<keyword evidence="8 16" id="KW-0816">Tricarboxylic acid cycle</keyword>
<feature type="binding site" description="axial binding residue" evidence="18">
    <location>
        <position position="71"/>
    </location>
    <ligand>
        <name>heme</name>
        <dbReference type="ChEBI" id="CHEBI:30413"/>
        <note>ligand shared with second transmembrane subunit</note>
    </ligand>
    <ligandPart>
        <name>Fe</name>
        <dbReference type="ChEBI" id="CHEBI:18248"/>
    </ligandPart>
</feature>
<accession>A0AA37SUI1</accession>
<dbReference type="CDD" id="cd03494">
    <property type="entry name" value="SQR_TypeC_SdhD"/>
    <property type="match status" value="1"/>
</dbReference>
<evidence type="ECO:0000256" key="12">
    <source>
        <dbReference type="ARBA" id="ARBA00022982"/>
    </source>
</evidence>
<keyword evidence="7 16" id="KW-0997">Cell inner membrane</keyword>